<accession>A0AAV9DEM5</accession>
<evidence type="ECO:0000313" key="4">
    <source>
        <dbReference type="Proteomes" id="UP001180020"/>
    </source>
</evidence>
<name>A0AAV9DEM5_ACOCL</name>
<reference evidence="3" key="2">
    <citation type="submission" date="2023-06" db="EMBL/GenBank/DDBJ databases">
        <authorList>
            <person name="Ma L."/>
            <person name="Liu K.-W."/>
            <person name="Li Z."/>
            <person name="Hsiao Y.-Y."/>
            <person name="Qi Y."/>
            <person name="Fu T."/>
            <person name="Tang G."/>
            <person name="Zhang D."/>
            <person name="Sun W.-H."/>
            <person name="Liu D.-K."/>
            <person name="Li Y."/>
            <person name="Chen G.-Z."/>
            <person name="Liu X.-D."/>
            <person name="Liao X.-Y."/>
            <person name="Jiang Y.-T."/>
            <person name="Yu X."/>
            <person name="Hao Y."/>
            <person name="Huang J."/>
            <person name="Zhao X.-W."/>
            <person name="Ke S."/>
            <person name="Chen Y.-Y."/>
            <person name="Wu W.-L."/>
            <person name="Hsu J.-L."/>
            <person name="Lin Y.-F."/>
            <person name="Huang M.-D."/>
            <person name="Li C.-Y."/>
            <person name="Huang L."/>
            <person name="Wang Z.-W."/>
            <person name="Zhao X."/>
            <person name="Zhong W.-Y."/>
            <person name="Peng D.-H."/>
            <person name="Ahmad S."/>
            <person name="Lan S."/>
            <person name="Zhang J.-S."/>
            <person name="Tsai W.-C."/>
            <person name="Van De Peer Y."/>
            <person name="Liu Z.-J."/>
        </authorList>
    </citation>
    <scope>NUCLEOTIDE SEQUENCE</scope>
    <source>
        <strain evidence="3">CP</strain>
        <tissue evidence="3">Leaves</tissue>
    </source>
</reference>
<evidence type="ECO:0000259" key="2">
    <source>
        <dbReference type="Pfam" id="PF05678"/>
    </source>
</evidence>
<sequence length="127" mass="13816">MSSSSSSLRRFHHPMKPSPHRRVDLQGPSPSPLLVHKESHKICKSSTSTGPVIIYTVSPKVIHVEPAEFMSLVQSLTGRPSPAEEKKSSSSSSPTTTTTTHTLPSPISPTLFFHGLSPLFHRSDSCM</sequence>
<evidence type="ECO:0000313" key="3">
    <source>
        <dbReference type="EMBL" id="KAK1299384.1"/>
    </source>
</evidence>
<comment type="caution">
    <text evidence="3">The sequence shown here is derived from an EMBL/GenBank/DDBJ whole genome shotgun (WGS) entry which is preliminary data.</text>
</comment>
<dbReference type="PANTHER" id="PTHR33143">
    <property type="entry name" value="F16F4.1 PROTEIN-RELATED"/>
    <property type="match status" value="1"/>
</dbReference>
<dbReference type="Pfam" id="PF05678">
    <property type="entry name" value="VQ"/>
    <property type="match status" value="1"/>
</dbReference>
<dbReference type="EMBL" id="JAUJYO010000014">
    <property type="protein sequence ID" value="KAK1299384.1"/>
    <property type="molecule type" value="Genomic_DNA"/>
</dbReference>
<protein>
    <submittedName>
        <fullName evidence="3">Protein MKS1</fullName>
    </submittedName>
</protein>
<dbReference type="InterPro" id="IPR039607">
    <property type="entry name" value="VQ_8/17/18/20/21/25"/>
</dbReference>
<feature type="domain" description="VQ" evidence="2">
    <location>
        <begin position="56"/>
        <end position="82"/>
    </location>
</feature>
<keyword evidence="4" id="KW-1185">Reference proteome</keyword>
<organism evidence="3 4">
    <name type="scientific">Acorus calamus</name>
    <name type="common">Sweet flag</name>
    <dbReference type="NCBI Taxonomy" id="4465"/>
    <lineage>
        <taxon>Eukaryota</taxon>
        <taxon>Viridiplantae</taxon>
        <taxon>Streptophyta</taxon>
        <taxon>Embryophyta</taxon>
        <taxon>Tracheophyta</taxon>
        <taxon>Spermatophyta</taxon>
        <taxon>Magnoliopsida</taxon>
        <taxon>Liliopsida</taxon>
        <taxon>Acoraceae</taxon>
        <taxon>Acorus</taxon>
    </lineage>
</organism>
<dbReference type="InterPro" id="IPR008889">
    <property type="entry name" value="VQ"/>
</dbReference>
<reference evidence="3" key="1">
    <citation type="journal article" date="2023" name="Nat. Commun.">
        <title>Diploid and tetraploid genomes of Acorus and the evolution of monocots.</title>
        <authorList>
            <person name="Ma L."/>
            <person name="Liu K.W."/>
            <person name="Li Z."/>
            <person name="Hsiao Y.Y."/>
            <person name="Qi Y."/>
            <person name="Fu T."/>
            <person name="Tang G.D."/>
            <person name="Zhang D."/>
            <person name="Sun W.H."/>
            <person name="Liu D.K."/>
            <person name="Li Y."/>
            <person name="Chen G.Z."/>
            <person name="Liu X.D."/>
            <person name="Liao X.Y."/>
            <person name="Jiang Y.T."/>
            <person name="Yu X."/>
            <person name="Hao Y."/>
            <person name="Huang J."/>
            <person name="Zhao X.W."/>
            <person name="Ke S."/>
            <person name="Chen Y.Y."/>
            <person name="Wu W.L."/>
            <person name="Hsu J.L."/>
            <person name="Lin Y.F."/>
            <person name="Huang M.D."/>
            <person name="Li C.Y."/>
            <person name="Huang L."/>
            <person name="Wang Z.W."/>
            <person name="Zhao X."/>
            <person name="Zhong W.Y."/>
            <person name="Peng D.H."/>
            <person name="Ahmad S."/>
            <person name="Lan S."/>
            <person name="Zhang J.S."/>
            <person name="Tsai W.C."/>
            <person name="Van de Peer Y."/>
            <person name="Liu Z.J."/>
        </authorList>
    </citation>
    <scope>NUCLEOTIDE SEQUENCE</scope>
    <source>
        <strain evidence="3">CP</strain>
    </source>
</reference>
<dbReference type="PANTHER" id="PTHR33143:SF63">
    <property type="entry name" value="F16F4.1 PROTEIN"/>
    <property type="match status" value="1"/>
</dbReference>
<feature type="compositionally biased region" description="Low complexity" evidence="1">
    <location>
        <begin position="89"/>
        <end position="109"/>
    </location>
</feature>
<feature type="region of interest" description="Disordered" evidence="1">
    <location>
        <begin position="75"/>
        <end position="109"/>
    </location>
</feature>
<dbReference type="AlphaFoldDB" id="A0AAV9DEM5"/>
<dbReference type="Proteomes" id="UP001180020">
    <property type="component" value="Unassembled WGS sequence"/>
</dbReference>
<feature type="compositionally biased region" description="Basic residues" evidence="1">
    <location>
        <begin position="9"/>
        <end position="20"/>
    </location>
</feature>
<proteinExistence type="predicted"/>
<evidence type="ECO:0000256" key="1">
    <source>
        <dbReference type="SAM" id="MobiDB-lite"/>
    </source>
</evidence>
<feature type="region of interest" description="Disordered" evidence="1">
    <location>
        <begin position="1"/>
        <end position="46"/>
    </location>
</feature>
<gene>
    <name evidence="3" type="primary">MKS1</name>
    <name evidence="3" type="ORF">QJS10_CPB14g01056</name>
</gene>
<dbReference type="GO" id="GO:0005634">
    <property type="term" value="C:nucleus"/>
    <property type="evidence" value="ECO:0007669"/>
    <property type="project" value="TreeGrafter"/>
</dbReference>